<dbReference type="EMBL" id="SSTE01013029">
    <property type="protein sequence ID" value="KAA0048096.1"/>
    <property type="molecule type" value="Genomic_DNA"/>
</dbReference>
<organism evidence="1 2">
    <name type="scientific">Cucumis melo var. makuwa</name>
    <name type="common">Oriental melon</name>
    <dbReference type="NCBI Taxonomy" id="1194695"/>
    <lineage>
        <taxon>Eukaryota</taxon>
        <taxon>Viridiplantae</taxon>
        <taxon>Streptophyta</taxon>
        <taxon>Embryophyta</taxon>
        <taxon>Tracheophyta</taxon>
        <taxon>Spermatophyta</taxon>
        <taxon>Magnoliopsida</taxon>
        <taxon>eudicotyledons</taxon>
        <taxon>Gunneridae</taxon>
        <taxon>Pentapetalae</taxon>
        <taxon>rosids</taxon>
        <taxon>fabids</taxon>
        <taxon>Cucurbitales</taxon>
        <taxon>Cucurbitaceae</taxon>
        <taxon>Benincaseae</taxon>
        <taxon>Cucumis</taxon>
    </lineage>
</organism>
<comment type="caution">
    <text evidence="1">The sequence shown here is derived from an EMBL/GenBank/DDBJ whole genome shotgun (WGS) entry which is preliminary data.</text>
</comment>
<gene>
    <name evidence="1" type="ORF">E6C27_scaffold385G001740</name>
</gene>
<evidence type="ECO:0000313" key="1">
    <source>
        <dbReference type="EMBL" id="KAA0048096.1"/>
    </source>
</evidence>
<dbReference type="Proteomes" id="UP000321393">
    <property type="component" value="Unassembled WGS sequence"/>
</dbReference>
<reference evidence="1 2" key="1">
    <citation type="submission" date="2019-08" db="EMBL/GenBank/DDBJ databases">
        <title>Draft genome sequences of two oriental melons (Cucumis melo L. var makuwa).</title>
        <authorList>
            <person name="Kwon S.-Y."/>
        </authorList>
    </citation>
    <scope>NUCLEOTIDE SEQUENCE [LARGE SCALE GENOMIC DNA]</scope>
    <source>
        <strain evidence="2">cv. SW 3</strain>
        <tissue evidence="1">Leaf</tissue>
    </source>
</reference>
<dbReference type="OrthoDB" id="10045277at2759"/>
<proteinExistence type="predicted"/>
<evidence type="ECO:0000313" key="2">
    <source>
        <dbReference type="Proteomes" id="UP000321393"/>
    </source>
</evidence>
<accession>A0A5A7U1I3</accession>
<name>A0A5A7U1I3_CUCMM</name>
<dbReference type="AlphaFoldDB" id="A0A5A7U1I3"/>
<sequence>MFNRSIKNYTCSYGLHASFLPLAGLPLAAFKSSNPIGYTYQSSDPEGYTYQSSEPKGCTYQSRDLEGHRACKRGGTRLKWLGEQGDRMEEWLATRAVDTLDCPRYGSGPSRLRRMAYVREIVDRSRKEKFKNRRGDTGGRRRNLNKEDYERAAVELCISAGDEWVRDCGGLCGRQKNIRD</sequence>
<protein>
    <submittedName>
        <fullName evidence="1">NBS-LRR type resistance protein</fullName>
    </submittedName>
</protein>